<comment type="subcellular location">
    <subcellularLocation>
        <location evidence="1">Membrane</location>
        <topology evidence="1">Multi-pass membrane protein</topology>
    </subcellularLocation>
</comment>
<keyword evidence="3 5" id="KW-1133">Transmembrane helix</keyword>
<dbReference type="AlphaFoldDB" id="A0A8J2XKV6"/>
<sequence>MTANHEGSWRGMFVHKNVFGAFCALAAVLFYAEWVYRRFYKMPMASALLCGIALALTIASKSSTALVMLVVGFGCFYAFNLIIAAKRKDKRVALFLALLFTAFVAYLSLMAMLDIVLGWLGKDATLTGRTELWQVLFQLALERPALGWGLGLFHRPEIMYQYSVQFGWMAKSTHSSFIDLVLGVGLPAALLLMLWGVGQLIRMMLKCSSNVIMPICYSGAMSLIVLLLLVAASSSGVFLSPSFFWLLLLSCGLVVGKQPVQQQVVATITLPSHLARPVKMASH</sequence>
<feature type="transmembrane region" description="Helical" evidence="5">
    <location>
        <begin position="238"/>
        <end position="256"/>
    </location>
</feature>
<keyword evidence="4 5" id="KW-0472">Membrane</keyword>
<feature type="transmembrane region" description="Helical" evidence="5">
    <location>
        <begin position="12"/>
        <end position="32"/>
    </location>
</feature>
<organism evidence="7 8">
    <name type="scientific">Neiella marina</name>
    <dbReference type="NCBI Taxonomy" id="508461"/>
    <lineage>
        <taxon>Bacteria</taxon>
        <taxon>Pseudomonadati</taxon>
        <taxon>Pseudomonadota</taxon>
        <taxon>Gammaproteobacteria</taxon>
        <taxon>Alteromonadales</taxon>
        <taxon>Echinimonadaceae</taxon>
        <taxon>Neiella</taxon>
    </lineage>
</organism>
<name>A0A8J2XKV6_9GAMM</name>
<evidence type="ECO:0000256" key="1">
    <source>
        <dbReference type="ARBA" id="ARBA00004141"/>
    </source>
</evidence>
<evidence type="ECO:0000313" key="7">
    <source>
        <dbReference type="EMBL" id="GGA64509.1"/>
    </source>
</evidence>
<comment type="caution">
    <text evidence="7">The sequence shown here is derived from an EMBL/GenBank/DDBJ whole genome shotgun (WGS) entry which is preliminary data.</text>
</comment>
<evidence type="ECO:0000313" key="8">
    <source>
        <dbReference type="Proteomes" id="UP000619743"/>
    </source>
</evidence>
<dbReference type="Proteomes" id="UP000619743">
    <property type="component" value="Unassembled WGS sequence"/>
</dbReference>
<dbReference type="InterPro" id="IPR051533">
    <property type="entry name" value="WaaL-like"/>
</dbReference>
<feature type="transmembrane region" description="Helical" evidence="5">
    <location>
        <begin position="210"/>
        <end position="232"/>
    </location>
</feature>
<dbReference type="GO" id="GO:0016020">
    <property type="term" value="C:membrane"/>
    <property type="evidence" value="ECO:0007669"/>
    <property type="project" value="UniProtKB-SubCell"/>
</dbReference>
<evidence type="ECO:0000259" key="6">
    <source>
        <dbReference type="Pfam" id="PF04932"/>
    </source>
</evidence>
<evidence type="ECO:0000256" key="4">
    <source>
        <dbReference type="ARBA" id="ARBA00023136"/>
    </source>
</evidence>
<accession>A0A8J2XKV6</accession>
<keyword evidence="8" id="KW-1185">Reference proteome</keyword>
<feature type="transmembrane region" description="Helical" evidence="5">
    <location>
        <begin position="65"/>
        <end position="85"/>
    </location>
</feature>
<dbReference type="EMBL" id="BMDX01000001">
    <property type="protein sequence ID" value="GGA64509.1"/>
    <property type="molecule type" value="Genomic_DNA"/>
</dbReference>
<dbReference type="InterPro" id="IPR007016">
    <property type="entry name" value="O-antigen_ligase-rel_domated"/>
</dbReference>
<evidence type="ECO:0000256" key="5">
    <source>
        <dbReference type="SAM" id="Phobius"/>
    </source>
</evidence>
<feature type="transmembrane region" description="Helical" evidence="5">
    <location>
        <begin position="92"/>
        <end position="120"/>
    </location>
</feature>
<keyword evidence="2 5" id="KW-0812">Transmembrane</keyword>
<dbReference type="PANTHER" id="PTHR37422">
    <property type="entry name" value="TEICHURONIC ACID BIOSYNTHESIS PROTEIN TUAE"/>
    <property type="match status" value="1"/>
</dbReference>
<feature type="domain" description="O-antigen ligase-related" evidence="6">
    <location>
        <begin position="50"/>
        <end position="192"/>
    </location>
</feature>
<evidence type="ECO:0000256" key="3">
    <source>
        <dbReference type="ARBA" id="ARBA00022989"/>
    </source>
</evidence>
<proteinExistence type="predicted"/>
<dbReference type="Pfam" id="PF04932">
    <property type="entry name" value="Wzy_C"/>
    <property type="match status" value="1"/>
</dbReference>
<dbReference type="PANTHER" id="PTHR37422:SF21">
    <property type="entry name" value="EXOQ-LIKE PROTEIN"/>
    <property type="match status" value="1"/>
</dbReference>
<evidence type="ECO:0000256" key="2">
    <source>
        <dbReference type="ARBA" id="ARBA00022692"/>
    </source>
</evidence>
<protein>
    <recommendedName>
        <fullName evidence="6">O-antigen ligase-related domain-containing protein</fullName>
    </recommendedName>
</protein>
<feature type="transmembrane region" description="Helical" evidence="5">
    <location>
        <begin position="177"/>
        <end position="198"/>
    </location>
</feature>
<reference evidence="8" key="1">
    <citation type="journal article" date="2019" name="Int. J. Syst. Evol. Microbiol.">
        <title>The Global Catalogue of Microorganisms (GCM) 10K type strain sequencing project: providing services to taxonomists for standard genome sequencing and annotation.</title>
        <authorList>
            <consortium name="The Broad Institute Genomics Platform"/>
            <consortium name="The Broad Institute Genome Sequencing Center for Infectious Disease"/>
            <person name="Wu L."/>
            <person name="Ma J."/>
        </authorList>
    </citation>
    <scope>NUCLEOTIDE SEQUENCE [LARGE SCALE GENOMIC DNA]</scope>
    <source>
        <strain evidence="8">CGMCC 1.10130</strain>
    </source>
</reference>
<gene>
    <name evidence="7" type="ORF">GCM10011369_02340</name>
</gene>